<dbReference type="InParanoid" id="A0A1X7UD83"/>
<dbReference type="AlphaFoldDB" id="A0A1X7UD83"/>
<dbReference type="SUPFAM" id="SSF55486">
    <property type="entry name" value="Metalloproteases ('zincins'), catalytic domain"/>
    <property type="match status" value="1"/>
</dbReference>
<sequence>MVVHFIVANVNIQSCTDAKFYHGDNQNKETLAANRRLCAGIAKAIANISDNEDYVTWLGEYTPERAAKVKDSLTNIKDSLNEKDVGYVNNHHPCHGEAAAARVNYLRLFLCEPYYGYQLDCSGTVESKEFTLISFWDKAYGGGIFGAAGDGRKDPEFFKALAKQHPDYAIENYYSIGFFYCASQK</sequence>
<dbReference type="InterPro" id="IPR029463">
    <property type="entry name" value="Lys_MEP"/>
</dbReference>
<dbReference type="GO" id="GO:0004222">
    <property type="term" value="F:metalloendopeptidase activity"/>
    <property type="evidence" value="ECO:0007669"/>
    <property type="project" value="InterPro"/>
</dbReference>
<organism evidence="2">
    <name type="scientific">Amphimedon queenslandica</name>
    <name type="common">Sponge</name>
    <dbReference type="NCBI Taxonomy" id="400682"/>
    <lineage>
        <taxon>Eukaryota</taxon>
        <taxon>Metazoa</taxon>
        <taxon>Porifera</taxon>
        <taxon>Demospongiae</taxon>
        <taxon>Heteroscleromorpha</taxon>
        <taxon>Haplosclerida</taxon>
        <taxon>Niphatidae</taxon>
        <taxon>Amphimedon</taxon>
    </lineage>
</organism>
<proteinExistence type="predicted"/>
<name>A0A1X7UD83_AMPQE</name>
<dbReference type="InterPro" id="IPR024079">
    <property type="entry name" value="MetalloPept_cat_dom_sf"/>
</dbReference>
<reference evidence="2" key="1">
    <citation type="submission" date="2017-05" db="UniProtKB">
        <authorList>
            <consortium name="EnsemblMetazoa"/>
        </authorList>
    </citation>
    <scope>IDENTIFICATION</scope>
</reference>
<evidence type="ECO:0000259" key="1">
    <source>
        <dbReference type="Pfam" id="PF14521"/>
    </source>
</evidence>
<protein>
    <recommendedName>
        <fullName evidence="1">Lysine-specific metallo-endopeptidase domain-containing protein</fullName>
    </recommendedName>
</protein>
<accession>A0A1X7UD83</accession>
<dbReference type="Gene3D" id="3.40.390.10">
    <property type="entry name" value="Collagenase (Catalytic Domain)"/>
    <property type="match status" value="1"/>
</dbReference>
<dbReference type="Pfam" id="PF14521">
    <property type="entry name" value="Aspzincin_M35"/>
    <property type="match status" value="1"/>
</dbReference>
<feature type="domain" description="Lysine-specific metallo-endopeptidase" evidence="1">
    <location>
        <begin position="46"/>
        <end position="180"/>
    </location>
</feature>
<evidence type="ECO:0000313" key="2">
    <source>
        <dbReference type="EnsemblMetazoa" id="Aqu2.1.25605_001"/>
    </source>
</evidence>
<dbReference type="EnsemblMetazoa" id="Aqu2.1.25605_001">
    <property type="protein sequence ID" value="Aqu2.1.25605_001"/>
    <property type="gene ID" value="Aqu2.1.25605"/>
</dbReference>